<evidence type="ECO:0000313" key="4">
    <source>
        <dbReference type="EMBL" id="CAB5043286.1"/>
    </source>
</evidence>
<dbReference type="GO" id="GO:0016757">
    <property type="term" value="F:glycosyltransferase activity"/>
    <property type="evidence" value="ECO:0007669"/>
    <property type="project" value="InterPro"/>
</dbReference>
<accession>A0A6J7SQQ7</accession>
<dbReference type="Pfam" id="PF00534">
    <property type="entry name" value="Glycos_transf_1"/>
    <property type="match status" value="1"/>
</dbReference>
<dbReference type="SUPFAM" id="SSF53756">
    <property type="entry name" value="UDP-Glycosyltransferase/glycogen phosphorylase"/>
    <property type="match status" value="1"/>
</dbReference>
<feature type="domain" description="Glycosyl transferase family 1" evidence="2">
    <location>
        <begin position="187"/>
        <end position="329"/>
    </location>
</feature>
<feature type="domain" description="DUF1972" evidence="3">
    <location>
        <begin position="3"/>
        <end position="171"/>
    </location>
</feature>
<dbReference type="Gene3D" id="3.40.50.2000">
    <property type="entry name" value="Glycogen Phosphorylase B"/>
    <property type="match status" value="2"/>
</dbReference>
<evidence type="ECO:0000259" key="3">
    <source>
        <dbReference type="Pfam" id="PF09314"/>
    </source>
</evidence>
<name>A0A6J7SQQ7_9ZZZZ</name>
<dbReference type="AlphaFoldDB" id="A0A6J7SQQ7"/>
<dbReference type="InterPro" id="IPR001296">
    <property type="entry name" value="Glyco_trans_1"/>
</dbReference>
<dbReference type="GO" id="GO:0009103">
    <property type="term" value="P:lipopolysaccharide biosynthetic process"/>
    <property type="evidence" value="ECO:0007669"/>
    <property type="project" value="TreeGrafter"/>
</dbReference>
<protein>
    <submittedName>
        <fullName evidence="4">Unannotated protein</fullName>
    </submittedName>
</protein>
<dbReference type="PANTHER" id="PTHR46401:SF2">
    <property type="entry name" value="GLYCOSYLTRANSFERASE WBBK-RELATED"/>
    <property type="match status" value="1"/>
</dbReference>
<dbReference type="PANTHER" id="PTHR46401">
    <property type="entry name" value="GLYCOSYLTRANSFERASE WBBK-RELATED"/>
    <property type="match status" value="1"/>
</dbReference>
<organism evidence="4">
    <name type="scientific">freshwater metagenome</name>
    <dbReference type="NCBI Taxonomy" id="449393"/>
    <lineage>
        <taxon>unclassified sequences</taxon>
        <taxon>metagenomes</taxon>
        <taxon>ecological metagenomes</taxon>
    </lineage>
</organism>
<dbReference type="Pfam" id="PF09314">
    <property type="entry name" value="DUF1972"/>
    <property type="match status" value="1"/>
</dbReference>
<keyword evidence="1" id="KW-0808">Transferase</keyword>
<reference evidence="4" key="1">
    <citation type="submission" date="2020-05" db="EMBL/GenBank/DDBJ databases">
        <authorList>
            <person name="Chiriac C."/>
            <person name="Salcher M."/>
            <person name="Ghai R."/>
            <person name="Kavagutti S V."/>
        </authorList>
    </citation>
    <scope>NUCLEOTIDE SEQUENCE</scope>
</reference>
<evidence type="ECO:0000259" key="2">
    <source>
        <dbReference type="Pfam" id="PF00534"/>
    </source>
</evidence>
<evidence type="ECO:0000256" key="1">
    <source>
        <dbReference type="ARBA" id="ARBA00022679"/>
    </source>
</evidence>
<dbReference type="EMBL" id="CAFBPZ010000189">
    <property type="protein sequence ID" value="CAB5043286.1"/>
    <property type="molecule type" value="Genomic_DNA"/>
</dbReference>
<sequence>MRIAILGTRGVPATYGGFETAVEEIGKRLVTRGYEVTVYCRNPGQTETEYLGMKLVNLPAIKHRFTETLSHTTFSTAHAIIKDRPDVVLMLNAGNAPLLAPLKLAKIPTAIHLDGLESKREKWRGAGAKYYRWAEDASVKQGQEVIADAQAIADHVKERYGRECTVIAYGAPVIHPQSDRLAELNLEKGEYHLVVARFEPENHVLEAVHAYKASNETQPLVVVGSAPYSQWYVDAVHGAAANDPRIHFTGGIYDQELLDQLYGNAVTYIHGHSVGGTNPSLLRAMGAGAAVLAYEVEFNREVTADQAFFWADADELTAFFNKIHTGALDDELQQLREKSQRRIQEHYQWDQVTDQYEALIKKLAESKKK</sequence>
<proteinExistence type="predicted"/>
<dbReference type="InterPro" id="IPR015393">
    <property type="entry name" value="DUF1972"/>
</dbReference>
<gene>
    <name evidence="4" type="ORF">UFOPK4237_01743</name>
</gene>